<feature type="transmembrane region" description="Helical" evidence="1">
    <location>
        <begin position="110"/>
        <end position="130"/>
    </location>
</feature>
<keyword evidence="1" id="KW-1133">Transmembrane helix</keyword>
<feature type="transmembrane region" description="Helical" evidence="1">
    <location>
        <begin position="296"/>
        <end position="317"/>
    </location>
</feature>
<evidence type="ECO:0000256" key="1">
    <source>
        <dbReference type="SAM" id="Phobius"/>
    </source>
</evidence>
<proteinExistence type="predicted"/>
<name>A0A3D9KUF7_9BACL</name>
<feature type="transmembrane region" description="Helical" evidence="1">
    <location>
        <begin position="182"/>
        <end position="202"/>
    </location>
</feature>
<keyword evidence="1" id="KW-0472">Membrane</keyword>
<dbReference type="AlphaFoldDB" id="A0A3D9KUF7"/>
<sequence>MLFAITLPEHAIVHDGIREIQAGFKRRFARANWLMLLLLVPVAILYALPAYQTIYYLLWICVYFVVGTVPFRRAFREMLALKRDNDWFVGEKRVIQSDLRVAQLKNRRSAPVALFAIPAAMSAGLMVWMAQEGSDFIGLGVDAGLVTVLFLLISLGTRRAKARVYSMNSDVNVSLNQARRRAWSYLWLMMAIVENIHVALIYQAAANGSEDGLGVWLTITLAFTAIPLGSILYVHRKVRALEQELLEQDDKIVYTDDDEYWANGFTYHNPNDKSLLVPKRIGIGETINTGTLAGKLIAGGVLGLLAAVVVGVSFMLIRSELTSPTMTLMPDSTVSINYPMYSFDFSLSDIQELSLVDEIPSGTKLNGEATGTQARGHFRLKGLGKTRLYVFKNNPPYIRIKLDKVYIFYNDKDPLRTAELFEELARSVPSSK</sequence>
<accession>A0A3D9KUF7</accession>
<dbReference type="EMBL" id="QRDZ01000001">
    <property type="protein sequence ID" value="RED89295.1"/>
    <property type="molecule type" value="Genomic_DNA"/>
</dbReference>
<gene>
    <name evidence="3" type="ORF">DFP98_101270</name>
</gene>
<protein>
    <submittedName>
        <fullName evidence="3">Putative membrane protein</fullName>
    </submittedName>
</protein>
<keyword evidence="4" id="KW-1185">Reference proteome</keyword>
<feature type="transmembrane region" description="Helical" evidence="1">
    <location>
        <begin position="136"/>
        <end position="157"/>
    </location>
</feature>
<evidence type="ECO:0000259" key="2">
    <source>
        <dbReference type="Pfam" id="PF19124"/>
    </source>
</evidence>
<dbReference type="Pfam" id="PF19124">
    <property type="entry name" value="DUF5808"/>
    <property type="match status" value="1"/>
</dbReference>
<feature type="transmembrane region" description="Helical" evidence="1">
    <location>
        <begin position="214"/>
        <end position="234"/>
    </location>
</feature>
<evidence type="ECO:0000313" key="3">
    <source>
        <dbReference type="EMBL" id="RED89295.1"/>
    </source>
</evidence>
<feature type="transmembrane region" description="Helical" evidence="1">
    <location>
        <begin position="54"/>
        <end position="75"/>
    </location>
</feature>
<comment type="caution">
    <text evidence="3">The sequence shown here is derived from an EMBL/GenBank/DDBJ whole genome shotgun (WGS) entry which is preliminary data.</text>
</comment>
<dbReference type="Proteomes" id="UP000256977">
    <property type="component" value="Unassembled WGS sequence"/>
</dbReference>
<reference evidence="3 4" key="1">
    <citation type="submission" date="2018-07" db="EMBL/GenBank/DDBJ databases">
        <title>Genomic Encyclopedia of Type Strains, Phase III (KMG-III): the genomes of soil and plant-associated and newly described type strains.</title>
        <authorList>
            <person name="Whitman W."/>
        </authorList>
    </citation>
    <scope>NUCLEOTIDE SEQUENCE [LARGE SCALE GENOMIC DNA]</scope>
    <source>
        <strain evidence="3 4">CECT 7287</strain>
    </source>
</reference>
<feature type="domain" description="DUF5808" evidence="2">
    <location>
        <begin position="270"/>
        <end position="295"/>
    </location>
</feature>
<dbReference type="RefSeq" id="WP_246016365.1">
    <property type="nucleotide sequence ID" value="NZ_QRDZ01000001.1"/>
</dbReference>
<evidence type="ECO:0000313" key="4">
    <source>
        <dbReference type="Proteomes" id="UP000256977"/>
    </source>
</evidence>
<keyword evidence="1" id="KW-0812">Transmembrane</keyword>
<feature type="transmembrane region" description="Helical" evidence="1">
    <location>
        <begin position="31"/>
        <end position="48"/>
    </location>
</feature>
<organism evidence="3 4">
    <name type="scientific">Cohnella phaseoli</name>
    <dbReference type="NCBI Taxonomy" id="456490"/>
    <lineage>
        <taxon>Bacteria</taxon>
        <taxon>Bacillati</taxon>
        <taxon>Bacillota</taxon>
        <taxon>Bacilli</taxon>
        <taxon>Bacillales</taxon>
        <taxon>Paenibacillaceae</taxon>
        <taxon>Cohnella</taxon>
    </lineage>
</organism>
<dbReference type="InterPro" id="IPR043831">
    <property type="entry name" value="DUF5808"/>
</dbReference>